<feature type="domain" description="Dual-specificity RNA methyltransferase RlmN N-terminal" evidence="5">
    <location>
        <begin position="22"/>
        <end position="81"/>
    </location>
</feature>
<organism evidence="6 7">
    <name type="scientific">Klebsiella pneumoniae</name>
    <dbReference type="NCBI Taxonomy" id="573"/>
    <lineage>
        <taxon>Bacteria</taxon>
        <taxon>Pseudomonadati</taxon>
        <taxon>Pseudomonadota</taxon>
        <taxon>Gammaproteobacteria</taxon>
        <taxon>Enterobacterales</taxon>
        <taxon>Enterobacteriaceae</taxon>
        <taxon>Klebsiella/Raoultella group</taxon>
        <taxon>Klebsiella</taxon>
        <taxon>Klebsiella pneumoniae complex</taxon>
    </lineage>
</organism>
<accession>A0A919HZW2</accession>
<dbReference type="Gene3D" id="3.20.20.70">
    <property type="entry name" value="Aldolase class I"/>
    <property type="match status" value="1"/>
</dbReference>
<dbReference type="GO" id="GO:0070475">
    <property type="term" value="P:rRNA base methylation"/>
    <property type="evidence" value="ECO:0007669"/>
    <property type="project" value="TreeGrafter"/>
</dbReference>
<dbReference type="InterPro" id="IPR048641">
    <property type="entry name" value="RlmN_N"/>
</dbReference>
<dbReference type="GO" id="GO:0051539">
    <property type="term" value="F:4 iron, 4 sulfur cluster binding"/>
    <property type="evidence" value="ECO:0007669"/>
    <property type="project" value="UniProtKB-KW"/>
</dbReference>
<dbReference type="InterPro" id="IPR013785">
    <property type="entry name" value="Aldolase_TIM"/>
</dbReference>
<dbReference type="PANTHER" id="PTHR30544:SF5">
    <property type="entry name" value="RADICAL SAM CORE DOMAIN-CONTAINING PROTEIN"/>
    <property type="match status" value="1"/>
</dbReference>
<evidence type="ECO:0000259" key="5">
    <source>
        <dbReference type="Pfam" id="PF21016"/>
    </source>
</evidence>
<sequence length="223" mass="25386">MSEQIVTPDTAALTVPNKDAKINLLDLNRQQMREFFKNMGEKPFRADQVMKWMYHYCCDDFDEMTDINKVLRSKLKEVAEIRAPEVVEEQRSTDGTIKWAIAVGDQRVETVYIPEEDRATLCVSSQVGCALECKFCSTAQQGFNRNLRVSEIIGGLARGEDRRRGEDHRRASHYQRSNDGHGRAAAEPQQCRSGDGNHARRFRLWPFQASCNLVYLRRGAGAG</sequence>
<dbReference type="AlphaFoldDB" id="A0A919HZW2"/>
<dbReference type="EMBL" id="BNFF01000002">
    <property type="protein sequence ID" value="GHK57714.1"/>
    <property type="molecule type" value="Genomic_DNA"/>
</dbReference>
<gene>
    <name evidence="6" type="ORF">KPZU09_74500</name>
</gene>
<evidence type="ECO:0000313" key="6">
    <source>
        <dbReference type="EMBL" id="GHK57714.1"/>
    </source>
</evidence>
<proteinExistence type="predicted"/>
<keyword evidence="2" id="KW-0479">Metal-binding</keyword>
<evidence type="ECO:0000256" key="4">
    <source>
        <dbReference type="SAM" id="MobiDB-lite"/>
    </source>
</evidence>
<comment type="cofactor">
    <cofactor evidence="1">
        <name>[4Fe-4S] cluster</name>
        <dbReference type="ChEBI" id="CHEBI:49883"/>
    </cofactor>
</comment>
<dbReference type="Gene3D" id="1.10.150.530">
    <property type="match status" value="1"/>
</dbReference>
<evidence type="ECO:0000256" key="1">
    <source>
        <dbReference type="ARBA" id="ARBA00001966"/>
    </source>
</evidence>
<evidence type="ECO:0000256" key="3">
    <source>
        <dbReference type="ARBA" id="ARBA00022552"/>
    </source>
</evidence>
<comment type="caution">
    <text evidence="6">The sequence shown here is derived from an EMBL/GenBank/DDBJ whole genome shotgun (WGS) entry which is preliminary data.</text>
</comment>
<feature type="region of interest" description="Disordered" evidence="4">
    <location>
        <begin position="159"/>
        <end position="195"/>
    </location>
</feature>
<dbReference type="GO" id="GO:0030488">
    <property type="term" value="P:tRNA methylation"/>
    <property type="evidence" value="ECO:0007669"/>
    <property type="project" value="TreeGrafter"/>
</dbReference>
<dbReference type="InterPro" id="IPR040072">
    <property type="entry name" value="Methyltransferase_A"/>
</dbReference>
<evidence type="ECO:0000256" key="2">
    <source>
        <dbReference type="ARBA" id="ARBA00022485"/>
    </source>
</evidence>
<keyword evidence="2" id="KW-0004">4Fe-4S</keyword>
<dbReference type="FunFam" id="1.10.150.530:FF:000001">
    <property type="entry name" value="Dual-specificity RNA methyltransferase RlmN"/>
    <property type="match status" value="1"/>
</dbReference>
<evidence type="ECO:0000313" key="7">
    <source>
        <dbReference type="Proteomes" id="UP000655094"/>
    </source>
</evidence>
<dbReference type="PANTHER" id="PTHR30544">
    <property type="entry name" value="23S RRNA METHYLTRANSFERASE"/>
    <property type="match status" value="1"/>
</dbReference>
<keyword evidence="2" id="KW-0408">Iron</keyword>
<reference evidence="6" key="1">
    <citation type="submission" date="2020-10" db="EMBL/GenBank/DDBJ databases">
        <title>Genome Sequence of ESBL Producing Zambian Clinical Strains.</title>
        <authorList>
            <person name="Shawa M."/>
            <person name="Furuta Y."/>
            <person name="Simbotwe M."/>
            <person name="Mulenga E."/>
            <person name="Mubanga M."/>
            <person name="Mulenga G."/>
            <person name="Kaile C."/>
            <person name="Zorigt T."/>
            <person name="Hang'ombe B."/>
            <person name="Higashi H."/>
        </authorList>
    </citation>
    <scope>NUCLEOTIDE SEQUENCE</scope>
    <source>
        <strain evidence="6">Zam_UTH_09</strain>
    </source>
</reference>
<dbReference type="Pfam" id="PF21016">
    <property type="entry name" value="RlmN_N"/>
    <property type="match status" value="1"/>
</dbReference>
<protein>
    <recommendedName>
        <fullName evidence="5">Dual-specificity RNA methyltransferase RlmN N-terminal domain-containing protein</fullName>
    </recommendedName>
</protein>
<feature type="compositionally biased region" description="Basic and acidic residues" evidence="4">
    <location>
        <begin position="159"/>
        <end position="169"/>
    </location>
</feature>
<keyword evidence="2" id="KW-0411">Iron-sulfur</keyword>
<keyword evidence="3" id="KW-0698">rRNA processing</keyword>
<dbReference type="Proteomes" id="UP000655094">
    <property type="component" value="Unassembled WGS sequence"/>
</dbReference>
<name>A0A919HZW2_KLEPN</name>